<keyword evidence="2" id="KW-1185">Reference proteome</keyword>
<comment type="caution">
    <text evidence="1">The sequence shown here is derived from an EMBL/GenBank/DDBJ whole genome shotgun (WGS) entry which is preliminary data.</text>
</comment>
<gene>
    <name evidence="1" type="ORF">PECAL_3P26660</name>
</gene>
<feature type="non-terminal residue" evidence="1">
    <location>
        <position position="1"/>
    </location>
</feature>
<evidence type="ECO:0000313" key="1">
    <source>
        <dbReference type="EMBL" id="CAH0372654.1"/>
    </source>
</evidence>
<dbReference type="Proteomes" id="UP000789595">
    <property type="component" value="Unassembled WGS sequence"/>
</dbReference>
<dbReference type="AlphaFoldDB" id="A0A8J2WYI0"/>
<dbReference type="EMBL" id="CAKKNE010000003">
    <property type="protein sequence ID" value="CAH0372654.1"/>
    <property type="molecule type" value="Genomic_DNA"/>
</dbReference>
<accession>A0A8J2WYI0</accession>
<evidence type="ECO:0000313" key="2">
    <source>
        <dbReference type="Proteomes" id="UP000789595"/>
    </source>
</evidence>
<name>A0A8J2WYI0_9STRA</name>
<organism evidence="1 2">
    <name type="scientific">Pelagomonas calceolata</name>
    <dbReference type="NCBI Taxonomy" id="35677"/>
    <lineage>
        <taxon>Eukaryota</taxon>
        <taxon>Sar</taxon>
        <taxon>Stramenopiles</taxon>
        <taxon>Ochrophyta</taxon>
        <taxon>Pelagophyceae</taxon>
        <taxon>Pelagomonadales</taxon>
        <taxon>Pelagomonadaceae</taxon>
        <taxon>Pelagomonas</taxon>
    </lineage>
</organism>
<proteinExistence type="predicted"/>
<protein>
    <submittedName>
        <fullName evidence="1">Uncharacterized protein</fullName>
    </submittedName>
</protein>
<reference evidence="1" key="1">
    <citation type="submission" date="2021-11" db="EMBL/GenBank/DDBJ databases">
        <authorList>
            <consortium name="Genoscope - CEA"/>
            <person name="William W."/>
        </authorList>
    </citation>
    <scope>NUCLEOTIDE SEQUENCE</scope>
</reference>
<dbReference type="OrthoDB" id="95604at2759"/>
<sequence length="33" mass="3735">VSIDAKRDADGTYRKHKARLVVRGFLARSGLDY</sequence>